<reference evidence="11 12" key="1">
    <citation type="submission" date="2014-08" db="EMBL/GenBank/DDBJ databases">
        <authorList>
            <person name="Chen Y.-H."/>
        </authorList>
    </citation>
    <scope>NUCLEOTIDE SEQUENCE [LARGE SCALE GENOMIC DNA]</scope>
</reference>
<feature type="binding site" evidence="9">
    <location>
        <position position="265"/>
    </location>
    <ligand>
        <name>[4Fe-4S] cluster</name>
        <dbReference type="ChEBI" id="CHEBI:49883"/>
        <label>1</label>
    </ligand>
</feature>
<dbReference type="GO" id="GO:0031419">
    <property type="term" value="F:cobalamin binding"/>
    <property type="evidence" value="ECO:0007669"/>
    <property type="project" value="UniProtKB-KW"/>
</dbReference>
<evidence type="ECO:0000256" key="5">
    <source>
        <dbReference type="ARBA" id="ARBA00022785"/>
    </source>
</evidence>
<dbReference type="EC" id="1.17.99.6" evidence="9"/>
<feature type="binding site" evidence="9">
    <location>
        <position position="231"/>
    </location>
    <ligand>
        <name>[4Fe-4S] cluster</name>
        <dbReference type="ChEBI" id="CHEBI:49883"/>
        <label>2</label>
    </ligand>
</feature>
<comment type="function">
    <text evidence="9">Catalyzes the conversion of epoxyqueuosine (oQ) to queuosine (Q), which is a hypermodified base found in the wobble positions of tRNA(Asp), tRNA(Asn), tRNA(His) and tRNA(Tyr).</text>
</comment>
<comment type="catalytic activity">
    <reaction evidence="9">
        <text>epoxyqueuosine(34) in tRNA + AH2 = queuosine(34) in tRNA + A + H2O</text>
        <dbReference type="Rhea" id="RHEA:32159"/>
        <dbReference type="Rhea" id="RHEA-COMP:18571"/>
        <dbReference type="Rhea" id="RHEA-COMP:18582"/>
        <dbReference type="ChEBI" id="CHEBI:13193"/>
        <dbReference type="ChEBI" id="CHEBI:15377"/>
        <dbReference type="ChEBI" id="CHEBI:17499"/>
        <dbReference type="ChEBI" id="CHEBI:194431"/>
        <dbReference type="ChEBI" id="CHEBI:194443"/>
        <dbReference type="EC" id="1.17.99.6"/>
    </reaction>
</comment>
<dbReference type="PROSITE" id="PS00198">
    <property type="entry name" value="4FE4S_FER_1"/>
    <property type="match status" value="1"/>
</dbReference>
<comment type="cofactor">
    <cofactor evidence="9">
        <name>[4Fe-4S] cluster</name>
        <dbReference type="ChEBI" id="CHEBI:49883"/>
    </cofactor>
    <text evidence="9">Binds 2 [4Fe-4S] clusters per monomer.</text>
</comment>
<feature type="binding site" evidence="9">
    <location>
        <position position="261"/>
    </location>
    <ligand>
        <name>[4Fe-4S] cluster</name>
        <dbReference type="ChEBI" id="CHEBI:49883"/>
        <label>2</label>
    </ligand>
</feature>
<evidence type="ECO:0000256" key="8">
    <source>
        <dbReference type="ARBA" id="ARBA00023014"/>
    </source>
</evidence>
<evidence type="ECO:0000256" key="4">
    <source>
        <dbReference type="ARBA" id="ARBA00022723"/>
    </source>
</evidence>
<keyword evidence="8 9" id="KW-0411">Iron-sulfur</keyword>
<dbReference type="UniPathway" id="UPA00392"/>
<feature type="active site" description="Proton donor" evidence="9">
    <location>
        <position position="151"/>
    </location>
</feature>
<evidence type="ECO:0000256" key="1">
    <source>
        <dbReference type="ARBA" id="ARBA00022485"/>
    </source>
</evidence>
<keyword evidence="4 9" id="KW-0479">Metal-binding</keyword>
<dbReference type="HAMAP" id="MF_00916">
    <property type="entry name" value="QueG"/>
    <property type="match status" value="1"/>
</dbReference>
<keyword evidence="1 9" id="KW-0004">4Fe-4S</keyword>
<feature type="binding site" evidence="9">
    <location>
        <position position="175"/>
    </location>
    <ligand>
        <name>cob(II)alamin</name>
        <dbReference type="ChEBI" id="CHEBI:16304"/>
    </ligand>
</feature>
<sequence>MRTLISDATSREEEKALRRREKLTAFIREEAKAQGFDLCHVTGPDSIPRAPERLEIFLAEGHHGSMDWMAETRLRRADPKVLWDQVRSIVMFGLNYGPDEDPRGVLEKPDKAAISVYARNRDYHDVIKGRLKEIATRFAARAGEDVKVFVDTAPVMEKPLAEAAGLGWQGKHTNLVSRTHGSWLFLGSLFTTADLIMDAPETDHCGSCRACLDACPTAAFPAPYRLDARRCISYLTIEHKGPIDPEFRPLIGNRIYGCDDCLAACPWNKFAASASEMKLQAREDLKEPSITFLLTLDDAAFRTFFSGSPVKRIGRDRFIRNVLIAAGNSGDASLIGQCLALAGDPSPTVRGMAIWALKCLMTDMDFAELAGARGAEDDPEVREEWRLAGAA</sequence>
<feature type="binding site" evidence="9">
    <location>
        <position position="215"/>
    </location>
    <ligand>
        <name>[4Fe-4S] cluster</name>
        <dbReference type="ChEBI" id="CHEBI:49883"/>
        <label>2</label>
    </ligand>
</feature>
<dbReference type="InterPro" id="IPR004453">
    <property type="entry name" value="QueG"/>
</dbReference>
<comment type="caution">
    <text evidence="9">Lacks conserved residue(s) required for the propagation of feature annotation.</text>
</comment>
<feature type="domain" description="4Fe-4S ferredoxin-type" evidence="10">
    <location>
        <begin position="193"/>
        <end position="225"/>
    </location>
</feature>
<keyword evidence="7 9" id="KW-0408">Iron</keyword>
<gene>
    <name evidence="9" type="primary">queG</name>
    <name evidence="11" type="ORF">NGAL_HAMBI1145_32460</name>
</gene>
<dbReference type="Pfam" id="PF08331">
    <property type="entry name" value="QueG_DUF1730"/>
    <property type="match status" value="1"/>
</dbReference>
<dbReference type="Gene3D" id="3.30.70.20">
    <property type="match status" value="1"/>
</dbReference>
<name>A0A0T7FMK3_NEOGA</name>
<feature type="binding site" evidence="9">
    <location>
        <position position="205"/>
    </location>
    <ligand>
        <name>[4Fe-4S] cluster</name>
        <dbReference type="ChEBI" id="CHEBI:49883"/>
        <label>1</label>
    </ligand>
</feature>
<keyword evidence="3 9" id="KW-0819">tRNA processing</keyword>
<evidence type="ECO:0000256" key="3">
    <source>
        <dbReference type="ARBA" id="ARBA00022694"/>
    </source>
</evidence>
<dbReference type="FunFam" id="3.30.70.20:FF:000017">
    <property type="entry name" value="Epoxyqueuosine reductase"/>
    <property type="match status" value="1"/>
</dbReference>
<evidence type="ECO:0000313" key="11">
    <source>
        <dbReference type="EMBL" id="CDZ36213.1"/>
    </source>
</evidence>
<dbReference type="InterPro" id="IPR017900">
    <property type="entry name" value="4Fe4S_Fe_S_CS"/>
</dbReference>
<evidence type="ECO:0000259" key="10">
    <source>
        <dbReference type="PROSITE" id="PS51379"/>
    </source>
</evidence>
<dbReference type="SUPFAM" id="SSF46548">
    <property type="entry name" value="alpha-helical ferredoxin"/>
    <property type="match status" value="1"/>
</dbReference>
<feature type="binding site" evidence="9">
    <location>
        <position position="258"/>
    </location>
    <ligand>
        <name>[4Fe-4S] cluster</name>
        <dbReference type="ChEBI" id="CHEBI:49883"/>
        <label>2</label>
    </ligand>
</feature>
<accession>A0A0T7FMK3</accession>
<keyword evidence="9" id="KW-0846">Cobalamin</keyword>
<protein>
    <recommendedName>
        <fullName evidence="9">Epoxyqueuosine reductase</fullName>
        <ecNumber evidence="9">1.17.99.6</ecNumber>
    </recommendedName>
    <alternativeName>
        <fullName evidence="9">Queuosine biosynthesis protein QueG</fullName>
    </alternativeName>
</protein>
<dbReference type="Pfam" id="PF13484">
    <property type="entry name" value="Fer4_16"/>
    <property type="match status" value="1"/>
</dbReference>
<keyword evidence="5 9" id="KW-0671">Queuosine biosynthesis</keyword>
<keyword evidence="9" id="KW-0170">Cobalt</keyword>
<organism evidence="11 12">
    <name type="scientific">Neorhizobium galegae bv. officinalis</name>
    <dbReference type="NCBI Taxonomy" id="323656"/>
    <lineage>
        <taxon>Bacteria</taxon>
        <taxon>Pseudomonadati</taxon>
        <taxon>Pseudomonadota</taxon>
        <taxon>Alphaproteobacteria</taxon>
        <taxon>Hyphomicrobiales</taxon>
        <taxon>Rhizobiaceae</taxon>
        <taxon>Rhizobium/Agrobacterium group</taxon>
        <taxon>Neorhizobium</taxon>
    </lineage>
</organism>
<dbReference type="RefSeq" id="WP_046667339.1">
    <property type="nucleotide sequence ID" value="NZ_CCRH01000008.1"/>
</dbReference>
<evidence type="ECO:0000256" key="2">
    <source>
        <dbReference type="ARBA" id="ARBA00022490"/>
    </source>
</evidence>
<comment type="pathway">
    <text evidence="9">tRNA modification; tRNA-queuosine biosynthesis.</text>
</comment>
<feature type="binding site" evidence="9">
    <location>
        <position position="186"/>
    </location>
    <ligand>
        <name>cob(II)alamin</name>
        <dbReference type="ChEBI" id="CHEBI:16304"/>
    </ligand>
</feature>
<keyword evidence="2 9" id="KW-0963">Cytoplasm</keyword>
<evidence type="ECO:0000256" key="9">
    <source>
        <dbReference type="HAMAP-Rule" id="MF_00916"/>
    </source>
</evidence>
<feature type="binding site" evidence="9">
    <location>
        <position position="151"/>
    </location>
    <ligand>
        <name>cob(II)alamin</name>
        <dbReference type="ChEBI" id="CHEBI:16304"/>
    </ligand>
</feature>
<dbReference type="AlphaFoldDB" id="A0A0T7FMK3"/>
<evidence type="ECO:0000256" key="7">
    <source>
        <dbReference type="ARBA" id="ARBA00023004"/>
    </source>
</evidence>
<dbReference type="GO" id="GO:0051539">
    <property type="term" value="F:4 iron, 4 sulfur cluster binding"/>
    <property type="evidence" value="ECO:0007669"/>
    <property type="project" value="UniProtKB-KW"/>
</dbReference>
<dbReference type="GO" id="GO:0008616">
    <property type="term" value="P:tRNA queuosine(34) biosynthetic process"/>
    <property type="evidence" value="ECO:0007669"/>
    <property type="project" value="UniProtKB-UniRule"/>
</dbReference>
<comment type="similarity">
    <text evidence="9">Belongs to the QueG family.</text>
</comment>
<dbReference type="PANTHER" id="PTHR30002:SF4">
    <property type="entry name" value="EPOXYQUEUOSINE REDUCTASE"/>
    <property type="match status" value="1"/>
</dbReference>
<feature type="binding site" evidence="9">
    <location>
        <position position="233"/>
    </location>
    <ligand>
        <name>cob(II)alamin</name>
        <dbReference type="ChEBI" id="CHEBI:16304"/>
    </ligand>
</feature>
<comment type="cofactor">
    <cofactor evidence="9">
        <name>cob(II)alamin</name>
        <dbReference type="ChEBI" id="CHEBI:16304"/>
    </cofactor>
</comment>
<proteinExistence type="inferred from homology"/>
<evidence type="ECO:0000256" key="6">
    <source>
        <dbReference type="ARBA" id="ARBA00023002"/>
    </source>
</evidence>
<feature type="binding site" evidence="9">
    <location>
        <position position="240"/>
    </location>
    <ligand>
        <name>tRNA</name>
        <dbReference type="ChEBI" id="CHEBI:17843"/>
    </ligand>
</feature>
<keyword evidence="6 9" id="KW-0560">Oxidoreductase</keyword>
<comment type="subunit">
    <text evidence="9">Monomer.</text>
</comment>
<dbReference type="Proteomes" id="UP000046176">
    <property type="component" value="Unassembled WGS sequence"/>
</dbReference>
<evidence type="ECO:0000313" key="12">
    <source>
        <dbReference type="Proteomes" id="UP000046176"/>
    </source>
</evidence>
<feature type="binding site" evidence="9">
    <location>
        <begin position="258"/>
        <end position="259"/>
    </location>
    <ligand>
        <name>cob(II)alamin</name>
        <dbReference type="ChEBI" id="CHEBI:16304"/>
    </ligand>
</feature>
<dbReference type="GO" id="GO:0046872">
    <property type="term" value="F:metal ion binding"/>
    <property type="evidence" value="ECO:0007669"/>
    <property type="project" value="UniProtKB-KW"/>
</dbReference>
<dbReference type="InterPro" id="IPR013542">
    <property type="entry name" value="QueG_DUF1730"/>
</dbReference>
<dbReference type="InterPro" id="IPR017896">
    <property type="entry name" value="4Fe4S_Fe-S-bd"/>
</dbReference>
<feature type="binding site" evidence="9">
    <location>
        <position position="211"/>
    </location>
    <ligand>
        <name>[4Fe-4S] cluster</name>
        <dbReference type="ChEBI" id="CHEBI:49883"/>
        <label>1</label>
    </ligand>
</feature>
<dbReference type="GO" id="GO:0005737">
    <property type="term" value="C:cytoplasm"/>
    <property type="evidence" value="ECO:0007669"/>
    <property type="project" value="UniProtKB-SubCell"/>
</dbReference>
<dbReference type="NCBIfam" id="TIGR00276">
    <property type="entry name" value="tRNA epoxyqueuosine(34) reductase QueG"/>
    <property type="match status" value="1"/>
</dbReference>
<dbReference type="GO" id="GO:0052693">
    <property type="term" value="F:epoxyqueuosine reductase activity"/>
    <property type="evidence" value="ECO:0007669"/>
    <property type="project" value="UniProtKB-UniRule"/>
</dbReference>
<feature type="binding site" evidence="9">
    <location>
        <position position="208"/>
    </location>
    <ligand>
        <name>[4Fe-4S] cluster</name>
        <dbReference type="ChEBI" id="CHEBI:49883"/>
        <label>1</label>
    </ligand>
</feature>
<dbReference type="PANTHER" id="PTHR30002">
    <property type="entry name" value="EPOXYQUEUOSINE REDUCTASE"/>
    <property type="match status" value="1"/>
</dbReference>
<dbReference type="EMBL" id="CCRH01000008">
    <property type="protein sequence ID" value="CDZ36213.1"/>
    <property type="molecule type" value="Genomic_DNA"/>
</dbReference>
<dbReference type="OrthoDB" id="9784571at2"/>
<feature type="binding site" evidence="9">
    <location>
        <position position="76"/>
    </location>
    <ligand>
        <name>cob(II)alamin</name>
        <dbReference type="ChEBI" id="CHEBI:16304"/>
    </ligand>
</feature>
<dbReference type="PROSITE" id="PS51379">
    <property type="entry name" value="4FE4S_FER_2"/>
    <property type="match status" value="1"/>
</dbReference>
<comment type="subcellular location">
    <subcellularLocation>
        <location evidence="9">Cytoplasm</location>
    </subcellularLocation>
</comment>